<dbReference type="Gene3D" id="1.20.58.340">
    <property type="entry name" value="Magnesium transport protein CorA, transmembrane region"/>
    <property type="match status" value="1"/>
</dbReference>
<keyword evidence="1" id="KW-0472">Membrane</keyword>
<feature type="transmembrane region" description="Helical" evidence="1">
    <location>
        <begin position="384"/>
        <end position="405"/>
    </location>
</feature>
<gene>
    <name evidence="2" type="ORF">B0H66DRAFT_219272</name>
</gene>
<feature type="transmembrane region" description="Helical" evidence="1">
    <location>
        <begin position="349"/>
        <end position="372"/>
    </location>
</feature>
<evidence type="ECO:0000256" key="1">
    <source>
        <dbReference type="SAM" id="Phobius"/>
    </source>
</evidence>
<dbReference type="EMBL" id="JAUEDM010000003">
    <property type="protein sequence ID" value="KAK3323070.1"/>
    <property type="molecule type" value="Genomic_DNA"/>
</dbReference>
<organism evidence="2 3">
    <name type="scientific">Apodospora peruviana</name>
    <dbReference type="NCBI Taxonomy" id="516989"/>
    <lineage>
        <taxon>Eukaryota</taxon>
        <taxon>Fungi</taxon>
        <taxon>Dikarya</taxon>
        <taxon>Ascomycota</taxon>
        <taxon>Pezizomycotina</taxon>
        <taxon>Sordariomycetes</taxon>
        <taxon>Sordariomycetidae</taxon>
        <taxon>Sordariales</taxon>
        <taxon>Lasiosphaeriaceae</taxon>
        <taxon>Apodospora</taxon>
    </lineage>
</organism>
<reference evidence="2" key="1">
    <citation type="journal article" date="2023" name="Mol. Phylogenet. Evol.">
        <title>Genome-scale phylogeny and comparative genomics of the fungal order Sordariales.</title>
        <authorList>
            <person name="Hensen N."/>
            <person name="Bonometti L."/>
            <person name="Westerberg I."/>
            <person name="Brannstrom I.O."/>
            <person name="Guillou S."/>
            <person name="Cros-Aarteil S."/>
            <person name="Calhoun S."/>
            <person name="Haridas S."/>
            <person name="Kuo A."/>
            <person name="Mondo S."/>
            <person name="Pangilinan J."/>
            <person name="Riley R."/>
            <person name="LaButti K."/>
            <person name="Andreopoulos B."/>
            <person name="Lipzen A."/>
            <person name="Chen C."/>
            <person name="Yan M."/>
            <person name="Daum C."/>
            <person name="Ng V."/>
            <person name="Clum A."/>
            <person name="Steindorff A."/>
            <person name="Ohm R.A."/>
            <person name="Martin F."/>
            <person name="Silar P."/>
            <person name="Natvig D.O."/>
            <person name="Lalanne C."/>
            <person name="Gautier V."/>
            <person name="Ament-Velasquez S.L."/>
            <person name="Kruys A."/>
            <person name="Hutchinson M.I."/>
            <person name="Powell A.J."/>
            <person name="Barry K."/>
            <person name="Miller A.N."/>
            <person name="Grigoriev I.V."/>
            <person name="Debuchy R."/>
            <person name="Gladieux P."/>
            <person name="Hiltunen Thoren M."/>
            <person name="Johannesson H."/>
        </authorList>
    </citation>
    <scope>NUCLEOTIDE SEQUENCE</scope>
    <source>
        <strain evidence="2">CBS 118394</strain>
    </source>
</reference>
<name>A0AAE0IDQ0_9PEZI</name>
<dbReference type="AlphaFoldDB" id="A0AAE0IDQ0"/>
<accession>A0AAE0IDQ0</accession>
<comment type="caution">
    <text evidence="2">The sequence shown here is derived from an EMBL/GenBank/DDBJ whole genome shotgun (WGS) entry which is preliminary data.</text>
</comment>
<keyword evidence="3" id="KW-1185">Reference proteome</keyword>
<keyword evidence="1" id="KW-1133">Transmembrane helix</keyword>
<evidence type="ECO:0000313" key="2">
    <source>
        <dbReference type="EMBL" id="KAK3323070.1"/>
    </source>
</evidence>
<dbReference type="Proteomes" id="UP001283341">
    <property type="component" value="Unassembled WGS sequence"/>
</dbReference>
<protein>
    <submittedName>
        <fullName evidence="2">Uncharacterized protein</fullName>
    </submittedName>
</protein>
<keyword evidence="1" id="KW-0812">Transmembrane</keyword>
<evidence type="ECO:0000313" key="3">
    <source>
        <dbReference type="Proteomes" id="UP001283341"/>
    </source>
</evidence>
<reference evidence="2" key="2">
    <citation type="submission" date="2023-06" db="EMBL/GenBank/DDBJ databases">
        <authorList>
            <consortium name="Lawrence Berkeley National Laboratory"/>
            <person name="Haridas S."/>
            <person name="Hensen N."/>
            <person name="Bonometti L."/>
            <person name="Westerberg I."/>
            <person name="Brannstrom I.O."/>
            <person name="Guillou S."/>
            <person name="Cros-Aarteil S."/>
            <person name="Calhoun S."/>
            <person name="Kuo A."/>
            <person name="Mondo S."/>
            <person name="Pangilinan J."/>
            <person name="Riley R."/>
            <person name="Labutti K."/>
            <person name="Andreopoulos B."/>
            <person name="Lipzen A."/>
            <person name="Chen C."/>
            <person name="Yanf M."/>
            <person name="Daum C."/>
            <person name="Ng V."/>
            <person name="Clum A."/>
            <person name="Steindorff A."/>
            <person name="Ohm R."/>
            <person name="Martin F."/>
            <person name="Silar P."/>
            <person name="Natvig D."/>
            <person name="Lalanne C."/>
            <person name="Gautier V."/>
            <person name="Ament-Velasquez S.L."/>
            <person name="Kruys A."/>
            <person name="Hutchinson M.I."/>
            <person name="Powell A.J."/>
            <person name="Barry K."/>
            <person name="Miller A.N."/>
            <person name="Grigoriev I.V."/>
            <person name="Debuchy R."/>
            <person name="Gladieux P."/>
            <person name="Thoren M.H."/>
            <person name="Johannesson H."/>
        </authorList>
    </citation>
    <scope>NUCLEOTIDE SEQUENCE</scope>
    <source>
        <strain evidence="2">CBS 118394</strain>
    </source>
</reference>
<sequence>MNKLQEQARADFLRTQLFNSPELASPFSSLTVLDALDYQSPELNTCIREQVLVANIVNRMSEPPARINDRSPAAGLRLVRVDRHPYGTLHMRKQDFIDLFDALDLDNYTLYMLQRESYGFQHVQSAPQASGNIVDTYYIKTISLLLLWSHNRSTGWTKGIVIPRISDSVHDSNGIFDSFAQTLFSHLDQVRHPWLLRYVAAAEISLWIDRILEHELHILREAERKTGHGCWESWNPRPAERIGCDDFADISKMVGFSSAALANVVRHIKLANELMDIKLPGGDSYVAPIAVALNLFRDQLAARRLDSEYLQERARNQLQVVFNLVNQNDASISREIAASAKEDSTSMRAIALMTMFFLPGTFFATLFSVPSLQWNEEEVITSRFWIYCAFAIPSTLLVVVMYKFYGKFTALVSRSYRRQQLGSAKDGRDADATAELGLRGLVLDYKIVS</sequence>
<proteinExistence type="predicted"/>